<evidence type="ECO:0000313" key="2">
    <source>
        <dbReference type="Proteomes" id="UP000266016"/>
    </source>
</evidence>
<protein>
    <submittedName>
        <fullName evidence="1">Uncharacterized protein</fullName>
    </submittedName>
</protein>
<dbReference type="Proteomes" id="UP000266016">
    <property type="component" value="Unassembled WGS sequence"/>
</dbReference>
<dbReference type="RefSeq" id="WP_119115486.1">
    <property type="nucleotide sequence ID" value="NZ_QWVS01000002.1"/>
</dbReference>
<dbReference type="EMBL" id="QWVS01000002">
    <property type="protein sequence ID" value="RID89378.1"/>
    <property type="molecule type" value="Genomic_DNA"/>
</dbReference>
<dbReference type="Pfam" id="PF14425">
    <property type="entry name" value="Imm3"/>
    <property type="match status" value="1"/>
</dbReference>
<name>A0A398BLI3_9BACI</name>
<dbReference type="InterPro" id="IPR025678">
    <property type="entry name" value="Imm3"/>
</dbReference>
<reference evidence="1 2" key="1">
    <citation type="submission" date="2018-08" db="EMBL/GenBank/DDBJ databases">
        <title>Bacillus jemisoniae sp. nov., Bacillus chryseoplanitiae sp. nov., Bacillus resnikiae sp. nov., and Bacillus frankliniae sp. nov., isolated from Viking spacecraft and associated surfaces.</title>
        <authorList>
            <person name="Seuylemezian A."/>
            <person name="Vaishampayan P."/>
        </authorList>
    </citation>
    <scope>NUCLEOTIDE SEQUENCE [LARGE SCALE GENOMIC DNA]</scope>
    <source>
        <strain evidence="1 2">MA001</strain>
    </source>
</reference>
<evidence type="ECO:0000313" key="1">
    <source>
        <dbReference type="EMBL" id="RID89378.1"/>
    </source>
</evidence>
<sequence>MEHFTYNELFEVIQEDYQEYLNKNRGCRYAIARAFNENLDLGNIEDFIGYTAIGEILITHDKVFNGYLEAITNKLNSFNPKEASGELTAVEIEDLSKRIKEVLEGINHVEVDYEPNTDNRD</sequence>
<organism evidence="1 2">
    <name type="scientific">Peribacillus asahii</name>
    <dbReference type="NCBI Taxonomy" id="228899"/>
    <lineage>
        <taxon>Bacteria</taxon>
        <taxon>Bacillati</taxon>
        <taxon>Bacillota</taxon>
        <taxon>Bacilli</taxon>
        <taxon>Bacillales</taxon>
        <taxon>Bacillaceae</taxon>
        <taxon>Peribacillus</taxon>
    </lineage>
</organism>
<proteinExistence type="predicted"/>
<keyword evidence="2" id="KW-1185">Reference proteome</keyword>
<dbReference type="AlphaFoldDB" id="A0A398BLI3"/>
<comment type="caution">
    <text evidence="1">The sequence shown here is derived from an EMBL/GenBank/DDBJ whole genome shotgun (WGS) entry which is preliminary data.</text>
</comment>
<accession>A0A398BLI3</accession>
<gene>
    <name evidence="1" type="ORF">D1953_02095</name>
</gene>